<evidence type="ECO:0008006" key="5">
    <source>
        <dbReference type="Google" id="ProtNLM"/>
    </source>
</evidence>
<dbReference type="InterPro" id="IPR046960">
    <property type="entry name" value="PPR_At4g14850-like_plant"/>
</dbReference>
<dbReference type="InterPro" id="IPR002885">
    <property type="entry name" value="PPR_rpt"/>
</dbReference>
<dbReference type="Pfam" id="PF13041">
    <property type="entry name" value="PPR_2"/>
    <property type="match status" value="3"/>
</dbReference>
<organism evidence="3 4">
    <name type="scientific">Dendrobium thyrsiflorum</name>
    <name type="common">Pinecone-like raceme dendrobium</name>
    <name type="synonym">Orchid</name>
    <dbReference type="NCBI Taxonomy" id="117978"/>
    <lineage>
        <taxon>Eukaryota</taxon>
        <taxon>Viridiplantae</taxon>
        <taxon>Streptophyta</taxon>
        <taxon>Embryophyta</taxon>
        <taxon>Tracheophyta</taxon>
        <taxon>Spermatophyta</taxon>
        <taxon>Magnoliopsida</taxon>
        <taxon>Liliopsida</taxon>
        <taxon>Asparagales</taxon>
        <taxon>Orchidaceae</taxon>
        <taxon>Epidendroideae</taxon>
        <taxon>Malaxideae</taxon>
        <taxon>Dendrobiinae</taxon>
        <taxon>Dendrobium</taxon>
    </lineage>
</organism>
<feature type="repeat" description="PPR" evidence="2">
    <location>
        <begin position="153"/>
        <end position="187"/>
    </location>
</feature>
<dbReference type="EMBL" id="JANQDX010000009">
    <property type="protein sequence ID" value="KAL0919261.1"/>
    <property type="molecule type" value="Genomic_DNA"/>
</dbReference>
<feature type="repeat" description="PPR" evidence="2">
    <location>
        <begin position="355"/>
        <end position="389"/>
    </location>
</feature>
<name>A0ABD0V2U3_DENTH</name>
<sequence length="542" mass="60746">MHNQKVARNGFNNSKYLQCINGSPSRPFSFRMIAFTFLNPRTAISTNVLRKVSPLSLLRVMSHFSCLGAPATREEQQDTVALPSFDLREQVLGSLFHPCSTMRELSQIHALIIRSGFAQHVFVVGRLISFCAVSELGSMKHGNGIFEELNLPDAFIYNTMIRGFVRTGSDEEALTCFKRMRKYGKAADNFTFSFLLKLCGKLSMVELGKQVHCSLLKDGYEGHTFVRNTLIHMYAMFRHLAAARHLFDEMPVKDLVSWNALIDGLVHCMQYKEALRVFVRMQESGIVPDAATFVVVLSACAEFGELGFGQRIHSKISTCVLDEFISVSNSLIDMYSKCGAIDMAILVFQGMKERNTVSWNSMILGLAMHGRAHEALHLFEEMRLREVDEPNGITFLGVLCACSHGGLVEEGKRYFHCMKSDYGIDPAVQHYGCMVDLLGRTGLLGEAYELIRSMTTGGTAVMWRTLLGACRVHGDLEMGESVRKHLIELQPDHSSDFVLLSHMYAMVGRWNDVLNVREDMLGVGIQKPQPGNSFIDSFPYSN</sequence>
<protein>
    <recommendedName>
        <fullName evidence="5">Pentatricopeptide repeat-containing protein</fullName>
    </recommendedName>
</protein>
<reference evidence="3 4" key="1">
    <citation type="journal article" date="2024" name="Plant Biotechnol. J.">
        <title>Dendrobium thyrsiflorum genome and its molecular insights into genes involved in important horticultural traits.</title>
        <authorList>
            <person name="Chen B."/>
            <person name="Wang J.Y."/>
            <person name="Zheng P.J."/>
            <person name="Li K.L."/>
            <person name="Liang Y.M."/>
            <person name="Chen X.F."/>
            <person name="Zhang C."/>
            <person name="Zhao X."/>
            <person name="He X."/>
            <person name="Zhang G.Q."/>
            <person name="Liu Z.J."/>
            <person name="Xu Q."/>
        </authorList>
    </citation>
    <scope>NUCLEOTIDE SEQUENCE [LARGE SCALE GENOMIC DNA]</scope>
    <source>
        <strain evidence="3">GZMU011</strain>
    </source>
</reference>
<feature type="repeat" description="PPR" evidence="2">
    <location>
        <begin position="254"/>
        <end position="288"/>
    </location>
</feature>
<dbReference type="InterPro" id="IPR011990">
    <property type="entry name" value="TPR-like_helical_dom_sf"/>
</dbReference>
<evidence type="ECO:0000256" key="2">
    <source>
        <dbReference type="PROSITE-ProRule" id="PRU00708"/>
    </source>
</evidence>
<keyword evidence="1" id="KW-0677">Repeat</keyword>
<keyword evidence="4" id="KW-1185">Reference proteome</keyword>
<dbReference type="Pfam" id="PF20431">
    <property type="entry name" value="E_motif"/>
    <property type="match status" value="1"/>
</dbReference>
<dbReference type="NCBIfam" id="TIGR00756">
    <property type="entry name" value="PPR"/>
    <property type="match status" value="3"/>
</dbReference>
<dbReference type="Pfam" id="PF01535">
    <property type="entry name" value="PPR"/>
    <property type="match status" value="2"/>
</dbReference>
<dbReference type="AlphaFoldDB" id="A0ABD0V2U3"/>
<dbReference type="FunFam" id="1.25.40.10:FF:000184">
    <property type="entry name" value="Pentatricopeptide repeat-containing protein, chloroplastic"/>
    <property type="match status" value="1"/>
</dbReference>
<dbReference type="PANTHER" id="PTHR47926:SF391">
    <property type="entry name" value="TETRATRICOPEPTIDE-LIKE HELICAL DOMAIN SUPERFAMILY"/>
    <property type="match status" value="1"/>
</dbReference>
<evidence type="ECO:0000313" key="4">
    <source>
        <dbReference type="Proteomes" id="UP001552299"/>
    </source>
</evidence>
<proteinExistence type="predicted"/>
<gene>
    <name evidence="3" type="ORF">M5K25_011346</name>
</gene>
<dbReference type="FunFam" id="1.25.40.10:FF:000427">
    <property type="entry name" value="Pentatricopeptide repeat-containing protein chloroplastic"/>
    <property type="match status" value="1"/>
</dbReference>
<accession>A0ABD0V2U3</accession>
<dbReference type="Proteomes" id="UP001552299">
    <property type="component" value="Unassembled WGS sequence"/>
</dbReference>
<dbReference type="PROSITE" id="PS51375">
    <property type="entry name" value="PPR"/>
    <property type="match status" value="3"/>
</dbReference>
<evidence type="ECO:0000313" key="3">
    <source>
        <dbReference type="EMBL" id="KAL0919261.1"/>
    </source>
</evidence>
<dbReference type="Gene3D" id="1.25.40.10">
    <property type="entry name" value="Tetratricopeptide repeat domain"/>
    <property type="match status" value="4"/>
</dbReference>
<comment type="caution">
    <text evidence="3">The sequence shown here is derived from an EMBL/GenBank/DDBJ whole genome shotgun (WGS) entry which is preliminary data.</text>
</comment>
<dbReference type="PANTHER" id="PTHR47926">
    <property type="entry name" value="PENTATRICOPEPTIDE REPEAT-CONTAINING PROTEIN"/>
    <property type="match status" value="1"/>
</dbReference>
<evidence type="ECO:0000256" key="1">
    <source>
        <dbReference type="ARBA" id="ARBA00022737"/>
    </source>
</evidence>
<dbReference type="InterPro" id="IPR046848">
    <property type="entry name" value="E_motif"/>
</dbReference>